<keyword evidence="10" id="KW-1185">Reference proteome</keyword>
<dbReference type="SUPFAM" id="SSF55781">
    <property type="entry name" value="GAF domain-like"/>
    <property type="match status" value="1"/>
</dbReference>
<dbReference type="Pfam" id="PF04014">
    <property type="entry name" value="MazE_antitoxin"/>
    <property type="match status" value="1"/>
</dbReference>
<evidence type="ECO:0000313" key="9">
    <source>
        <dbReference type="EMBL" id="BDG62016.1"/>
    </source>
</evidence>
<dbReference type="InterPro" id="IPR052731">
    <property type="entry name" value="B_subtilis_Trans_State_Reg"/>
</dbReference>
<evidence type="ECO:0000256" key="7">
    <source>
        <dbReference type="PROSITE-ProRule" id="PRU01076"/>
    </source>
</evidence>
<keyword evidence="5" id="KW-0010">Activator</keyword>
<dbReference type="InterPro" id="IPR037914">
    <property type="entry name" value="SpoVT-AbrB_sf"/>
</dbReference>
<dbReference type="Proteomes" id="UP001163687">
    <property type="component" value="Chromosome"/>
</dbReference>
<evidence type="ECO:0000256" key="3">
    <source>
        <dbReference type="ARBA" id="ARBA00023015"/>
    </source>
</evidence>
<dbReference type="RefSeq" id="WP_264842626.1">
    <property type="nucleotide sequence ID" value="NZ_AP025628.1"/>
</dbReference>
<dbReference type="KEGG" id="cmic:caldi_31060"/>
<keyword evidence="1" id="KW-0678">Repressor</keyword>
<gene>
    <name evidence="9" type="ORF">caldi_31060</name>
</gene>
<dbReference type="NCBIfam" id="TIGR02851">
    <property type="entry name" value="spore_V_T"/>
    <property type="match status" value="1"/>
</dbReference>
<dbReference type="PIRSF" id="PIRSF026579">
    <property type="entry name" value="Spore_V_T"/>
    <property type="match status" value="1"/>
</dbReference>
<keyword evidence="3" id="KW-0805">Transcription regulation</keyword>
<organism evidence="9 10">
    <name type="scientific">Caldinitratiruptor microaerophilus</name>
    <dbReference type="NCBI Taxonomy" id="671077"/>
    <lineage>
        <taxon>Bacteria</taxon>
        <taxon>Bacillati</taxon>
        <taxon>Bacillota</taxon>
        <taxon>Clostridia</taxon>
        <taxon>Eubacteriales</taxon>
        <taxon>Symbiobacteriaceae</taxon>
        <taxon>Caldinitratiruptor</taxon>
    </lineage>
</organism>
<dbReference type="PANTHER" id="PTHR36432">
    <property type="match status" value="1"/>
</dbReference>
<dbReference type="GO" id="GO:0042802">
    <property type="term" value="F:identical protein binding"/>
    <property type="evidence" value="ECO:0007669"/>
    <property type="project" value="UniProtKB-ARBA"/>
</dbReference>
<dbReference type="SMART" id="SM00966">
    <property type="entry name" value="SpoVT_AbrB"/>
    <property type="match status" value="1"/>
</dbReference>
<dbReference type="GO" id="GO:0003677">
    <property type="term" value="F:DNA binding"/>
    <property type="evidence" value="ECO:0007669"/>
    <property type="project" value="UniProtKB-UniRule"/>
</dbReference>
<proteinExistence type="predicted"/>
<dbReference type="Gene3D" id="2.10.260.10">
    <property type="match status" value="1"/>
</dbReference>
<keyword evidence="6" id="KW-0804">Transcription</keyword>
<dbReference type="NCBIfam" id="TIGR01439">
    <property type="entry name" value="lp_hng_hel_AbrB"/>
    <property type="match status" value="1"/>
</dbReference>
<evidence type="ECO:0000259" key="8">
    <source>
        <dbReference type="PROSITE" id="PS51740"/>
    </source>
</evidence>
<feature type="domain" description="SpoVT-AbrB" evidence="8">
    <location>
        <begin position="5"/>
        <end position="51"/>
    </location>
</feature>
<evidence type="ECO:0000256" key="4">
    <source>
        <dbReference type="ARBA" id="ARBA00023125"/>
    </source>
</evidence>
<evidence type="ECO:0000256" key="6">
    <source>
        <dbReference type="ARBA" id="ARBA00023163"/>
    </source>
</evidence>
<dbReference type="FunFam" id="2.10.260.10:FF:000001">
    <property type="entry name" value="Stage V sporulation protein T"/>
    <property type="match status" value="1"/>
</dbReference>
<dbReference type="GO" id="GO:0030435">
    <property type="term" value="P:sporulation resulting in formation of a cellular spore"/>
    <property type="evidence" value="ECO:0007669"/>
    <property type="project" value="UniProtKB-KW"/>
</dbReference>
<name>A0AA35G9E6_9FIRM</name>
<evidence type="ECO:0000256" key="5">
    <source>
        <dbReference type="ARBA" id="ARBA00023159"/>
    </source>
</evidence>
<dbReference type="InterPro" id="IPR007159">
    <property type="entry name" value="SpoVT-AbrB_dom"/>
</dbReference>
<accession>A0AA35G9E6</accession>
<protein>
    <submittedName>
        <fullName evidence="9">AbrB family transcriptional regulator</fullName>
    </submittedName>
</protein>
<dbReference type="InterPro" id="IPR029016">
    <property type="entry name" value="GAF-like_dom_sf"/>
</dbReference>
<sequence length="188" mass="20604">MKATGIVRRIDDLGRVVIPKEIRRTLRIREGDPLEIFVDRDGEVILKKYSPIGELGDFAKEYADSLYETTGHIALIADRDTVIAVAGAPKKEFMNKPIGSMVERVMEDRKSILVNRPGEQKNLRGALIGEDEEENAKYSALVVAPIVAAGDPIGAVILCSREPGVTMGDLELKLVETAAGFLAKQMEQ</sequence>
<dbReference type="Pfam" id="PF15714">
    <property type="entry name" value="SpoVT_C"/>
    <property type="match status" value="1"/>
</dbReference>
<evidence type="ECO:0000256" key="1">
    <source>
        <dbReference type="ARBA" id="ARBA00022491"/>
    </source>
</evidence>
<dbReference type="InterPro" id="IPR014213">
    <property type="entry name" value="SpoVT"/>
</dbReference>
<evidence type="ECO:0000313" key="10">
    <source>
        <dbReference type="Proteomes" id="UP001163687"/>
    </source>
</evidence>
<dbReference type="Gene3D" id="3.30.450.40">
    <property type="match status" value="1"/>
</dbReference>
<keyword evidence="4 7" id="KW-0238">DNA-binding</keyword>
<dbReference type="AlphaFoldDB" id="A0AA35G9E6"/>
<reference evidence="9" key="1">
    <citation type="submission" date="2022-03" db="EMBL/GenBank/DDBJ databases">
        <title>Complete genome sequence of Caldinitratiruptor microaerophilus.</title>
        <authorList>
            <person name="Mukaiyama R."/>
            <person name="Nishiyama T."/>
            <person name="Ueda K."/>
        </authorList>
    </citation>
    <scope>NUCLEOTIDE SEQUENCE</scope>
    <source>
        <strain evidence="9">JCM 16183</strain>
    </source>
</reference>
<keyword evidence="2" id="KW-0749">Sporulation</keyword>
<dbReference type="SUPFAM" id="SSF89447">
    <property type="entry name" value="AbrB/MazE/MraZ-like"/>
    <property type="match status" value="1"/>
</dbReference>
<dbReference type="EMBL" id="AP025628">
    <property type="protein sequence ID" value="BDG62016.1"/>
    <property type="molecule type" value="Genomic_DNA"/>
</dbReference>
<dbReference type="PANTHER" id="PTHR36432:SF1">
    <property type="entry name" value="STAGE V SPORULATION PROTEIN T"/>
    <property type="match status" value="1"/>
</dbReference>
<evidence type="ECO:0000256" key="2">
    <source>
        <dbReference type="ARBA" id="ARBA00022969"/>
    </source>
</evidence>
<dbReference type="PROSITE" id="PS51740">
    <property type="entry name" value="SPOVT_ABRB"/>
    <property type="match status" value="1"/>
</dbReference>